<feature type="chain" id="PRO_5006186130" description="LysM domain-containing protein" evidence="1">
    <location>
        <begin position="20"/>
        <end position="310"/>
    </location>
</feature>
<dbReference type="Proteomes" id="UP000050827">
    <property type="component" value="Unassembled WGS sequence"/>
</dbReference>
<sequence length="310" mass="35007">MKLIPTLLLWVGMSTMLLAQENEHKVIAEQGDGIFSILRKQGLDPAKYYEKFITLNIENIKDGSMLHVGREYIIPKAKDSFKETGVRVQMSNGTVDPIFDAELATMSRKSNSLKNAVYYLIAENKIEAENKFTDDIIKSLAAELMVHGATVFVIESGDEKVVERKPLSEVEKMGAYVETINKRYLQNNGKYQRLLIIRANGLIKNGNMDVAVYHHNKSEKGQRFAENIQSVFKRNSISNRSYKDINTIFQDKNSLYLAKNTLPAITLLTIDSGSKISKKDGIPVRSDKKSFTNWVTSGILKDYADLSIEE</sequence>
<evidence type="ECO:0000313" key="4">
    <source>
        <dbReference type="Proteomes" id="UP000050827"/>
    </source>
</evidence>
<feature type="domain" description="LysM" evidence="2">
    <location>
        <begin position="24"/>
        <end position="74"/>
    </location>
</feature>
<dbReference type="RefSeq" id="WP_055396649.1">
    <property type="nucleotide sequence ID" value="NZ_LCTZ01000002.1"/>
</dbReference>
<dbReference type="InterPro" id="IPR018392">
    <property type="entry name" value="LysM"/>
</dbReference>
<dbReference type="PROSITE" id="PS51782">
    <property type="entry name" value="LYSM"/>
    <property type="match status" value="1"/>
</dbReference>
<name>A0A0Q0X080_9FLAO</name>
<accession>A0A0Q0X080</accession>
<reference evidence="3 4" key="1">
    <citation type="submission" date="2015-04" db="EMBL/GenBank/DDBJ databases">
        <title>Complete genome of flavobacterium.</title>
        <authorList>
            <person name="Kwon Y.M."/>
            <person name="Kim S.-J."/>
        </authorList>
    </citation>
    <scope>NUCLEOTIDE SEQUENCE [LARGE SCALE GENOMIC DNA]</scope>
    <source>
        <strain evidence="3 4">DK169</strain>
    </source>
</reference>
<proteinExistence type="predicted"/>
<keyword evidence="1" id="KW-0732">Signal</keyword>
<feature type="signal peptide" evidence="1">
    <location>
        <begin position="1"/>
        <end position="19"/>
    </location>
</feature>
<evidence type="ECO:0000313" key="3">
    <source>
        <dbReference type="EMBL" id="KQC31048.1"/>
    </source>
</evidence>
<comment type="caution">
    <text evidence="3">The sequence shown here is derived from an EMBL/GenBank/DDBJ whole genome shotgun (WGS) entry which is preliminary data.</text>
</comment>
<dbReference type="STRING" id="346185.AAY42_14945"/>
<dbReference type="OrthoDB" id="936124at2"/>
<evidence type="ECO:0000256" key="1">
    <source>
        <dbReference type="SAM" id="SignalP"/>
    </source>
</evidence>
<dbReference type="AlphaFoldDB" id="A0A0Q0X080"/>
<evidence type="ECO:0000259" key="2">
    <source>
        <dbReference type="PROSITE" id="PS51782"/>
    </source>
</evidence>
<gene>
    <name evidence="3" type="ORF">AAY42_14945</name>
</gene>
<protein>
    <recommendedName>
        <fullName evidence="2">LysM domain-containing protein</fullName>
    </recommendedName>
</protein>
<dbReference type="Gene3D" id="3.40.630.40">
    <property type="entry name" value="Zn-dependent exopeptidases"/>
    <property type="match status" value="1"/>
</dbReference>
<dbReference type="EMBL" id="LCTZ01000002">
    <property type="protein sequence ID" value="KQC31048.1"/>
    <property type="molecule type" value="Genomic_DNA"/>
</dbReference>
<keyword evidence="4" id="KW-1185">Reference proteome</keyword>
<organism evidence="3 4">
    <name type="scientific">Flagellimonas eckloniae</name>
    <dbReference type="NCBI Taxonomy" id="346185"/>
    <lineage>
        <taxon>Bacteria</taxon>
        <taxon>Pseudomonadati</taxon>
        <taxon>Bacteroidota</taxon>
        <taxon>Flavobacteriia</taxon>
        <taxon>Flavobacteriales</taxon>
        <taxon>Flavobacteriaceae</taxon>
        <taxon>Flagellimonas</taxon>
    </lineage>
</organism>